<evidence type="ECO:0000256" key="3">
    <source>
        <dbReference type="ARBA" id="ARBA00022801"/>
    </source>
</evidence>
<dbReference type="GO" id="GO:0030288">
    <property type="term" value="C:outer membrane-bounded periplasmic space"/>
    <property type="evidence" value="ECO:0007669"/>
    <property type="project" value="TreeGrafter"/>
</dbReference>
<keyword evidence="3 5" id="KW-0378">Hydrolase</keyword>
<keyword evidence="9" id="KW-1185">Reference proteome</keyword>
<dbReference type="CDD" id="cd07560">
    <property type="entry name" value="Peptidase_S41_CPP"/>
    <property type="match status" value="1"/>
</dbReference>
<dbReference type="SMART" id="SM00228">
    <property type="entry name" value="PDZ"/>
    <property type="match status" value="1"/>
</dbReference>
<dbReference type="STRING" id="1121442.SAMN02745702_01827"/>
<dbReference type="NCBIfam" id="TIGR00225">
    <property type="entry name" value="prc"/>
    <property type="match status" value="1"/>
</dbReference>
<dbReference type="InterPro" id="IPR005151">
    <property type="entry name" value="Tail-specific_protease"/>
</dbReference>
<dbReference type="RefSeq" id="WP_078685108.1">
    <property type="nucleotide sequence ID" value="NZ_FUYA01000005.1"/>
</dbReference>
<keyword evidence="4 5" id="KW-0720">Serine protease</keyword>
<dbReference type="FunFam" id="3.90.226.10:FF:000029">
    <property type="entry name" value="Peptidase, S41 family"/>
    <property type="match status" value="1"/>
</dbReference>
<dbReference type="GO" id="GO:0004175">
    <property type="term" value="F:endopeptidase activity"/>
    <property type="evidence" value="ECO:0007669"/>
    <property type="project" value="TreeGrafter"/>
</dbReference>
<dbReference type="Gene3D" id="2.30.42.10">
    <property type="match status" value="1"/>
</dbReference>
<dbReference type="Gene3D" id="3.30.750.44">
    <property type="match status" value="1"/>
</dbReference>
<dbReference type="SUPFAM" id="SSF52096">
    <property type="entry name" value="ClpP/crotonase"/>
    <property type="match status" value="1"/>
</dbReference>
<dbReference type="GO" id="GO:0006508">
    <property type="term" value="P:proteolysis"/>
    <property type="evidence" value="ECO:0007669"/>
    <property type="project" value="UniProtKB-KW"/>
</dbReference>
<dbReference type="InterPro" id="IPR001478">
    <property type="entry name" value="PDZ"/>
</dbReference>
<dbReference type="PANTHER" id="PTHR32060:SF30">
    <property type="entry name" value="CARBOXY-TERMINAL PROCESSING PROTEASE CTPA"/>
    <property type="match status" value="1"/>
</dbReference>
<evidence type="ECO:0000256" key="6">
    <source>
        <dbReference type="SAM" id="SignalP"/>
    </source>
</evidence>
<reference evidence="8 9" key="1">
    <citation type="submission" date="2017-02" db="EMBL/GenBank/DDBJ databases">
        <authorList>
            <person name="Peterson S.W."/>
        </authorList>
    </citation>
    <scope>NUCLEOTIDE SEQUENCE [LARGE SCALE GENOMIC DNA]</scope>
    <source>
        <strain evidence="8 9">DSM 18034</strain>
    </source>
</reference>
<dbReference type="Pfam" id="PF03572">
    <property type="entry name" value="Peptidase_S41"/>
    <property type="match status" value="1"/>
</dbReference>
<dbReference type="SMART" id="SM00245">
    <property type="entry name" value="TSPc"/>
    <property type="match status" value="1"/>
</dbReference>
<dbReference type="EMBL" id="FUYA01000005">
    <property type="protein sequence ID" value="SKA73250.1"/>
    <property type="molecule type" value="Genomic_DNA"/>
</dbReference>
<evidence type="ECO:0000256" key="5">
    <source>
        <dbReference type="RuleBase" id="RU004404"/>
    </source>
</evidence>
<dbReference type="GO" id="GO:0007165">
    <property type="term" value="P:signal transduction"/>
    <property type="evidence" value="ECO:0007669"/>
    <property type="project" value="TreeGrafter"/>
</dbReference>
<feature type="domain" description="PDZ" evidence="7">
    <location>
        <begin position="83"/>
        <end position="149"/>
    </location>
</feature>
<evidence type="ECO:0000259" key="7">
    <source>
        <dbReference type="PROSITE" id="PS50106"/>
    </source>
</evidence>
<dbReference type="CDD" id="cd06782">
    <property type="entry name" value="cpPDZ_CPP-like"/>
    <property type="match status" value="1"/>
</dbReference>
<dbReference type="GO" id="GO:0008236">
    <property type="term" value="F:serine-type peptidase activity"/>
    <property type="evidence" value="ECO:0007669"/>
    <property type="project" value="UniProtKB-KW"/>
</dbReference>
<dbReference type="InterPro" id="IPR036034">
    <property type="entry name" value="PDZ_sf"/>
</dbReference>
<dbReference type="Pfam" id="PF22694">
    <property type="entry name" value="CtpB_N-like"/>
    <property type="match status" value="1"/>
</dbReference>
<dbReference type="SUPFAM" id="SSF50156">
    <property type="entry name" value="PDZ domain-like"/>
    <property type="match status" value="1"/>
</dbReference>
<protein>
    <submittedName>
        <fullName evidence="8">C-terminal processing peptidase-3. Serine peptidase. MEROPS family S41A</fullName>
    </submittedName>
</protein>
<dbReference type="PANTHER" id="PTHR32060">
    <property type="entry name" value="TAIL-SPECIFIC PROTEASE"/>
    <property type="match status" value="1"/>
</dbReference>
<dbReference type="AlphaFoldDB" id="A0A1T4W7K7"/>
<dbReference type="Pfam" id="PF17820">
    <property type="entry name" value="PDZ_6"/>
    <property type="match status" value="1"/>
</dbReference>
<comment type="similarity">
    <text evidence="1 5">Belongs to the peptidase S41A family.</text>
</comment>
<evidence type="ECO:0000256" key="1">
    <source>
        <dbReference type="ARBA" id="ARBA00009179"/>
    </source>
</evidence>
<evidence type="ECO:0000313" key="8">
    <source>
        <dbReference type="EMBL" id="SKA73250.1"/>
    </source>
</evidence>
<dbReference type="InterPro" id="IPR055210">
    <property type="entry name" value="CtpA/B_N"/>
</dbReference>
<feature type="chain" id="PRO_5013001665" evidence="6">
    <location>
        <begin position="28"/>
        <end position="425"/>
    </location>
</feature>
<sequence length="425" mass="47027">MRFTVWIFTSILLFVMSISTGTPQALGEDLYGPLKRFSQAMDMIERQYVRDVTRDELINGAIKGMLQQLDPHSAFMNPEEFKEMRIGTSGEFSGIGIEISLKNGWLTVISPIEDTPAYKAGLKAGDTILEINGESTQDMSLIEAVKRIRGPKGSDITLSVLHKGSSTPEKITLKRDTIPVLGAKGTMLEDGYLYLRLTRFHEHTTKEMRALINKYSKDKPLKGIVLDLRNNPGGLLDQAVSVADTFLSDGNIVYIQGRDKRSRKDFNAHSSSRDVKVPMVLLVNAGSASASEIVAGALQDHHRALLIGERSFGKGTVQSVIPLSDGSGIKMTTALYYTPSGRSIQAEGIEPDLVYPFEVPVEKKDPVLHIMRERDLEGHIKNSKDKMGDKAKASNVEASEMLERDNQLRLALQMVKSLPKLKNIK</sequence>
<dbReference type="OrthoDB" id="9812068at2"/>
<dbReference type="Gene3D" id="3.90.226.10">
    <property type="entry name" value="2-enoyl-CoA Hydratase, Chain A, domain 1"/>
    <property type="match status" value="1"/>
</dbReference>
<dbReference type="InterPro" id="IPR041489">
    <property type="entry name" value="PDZ_6"/>
</dbReference>
<dbReference type="Proteomes" id="UP000189733">
    <property type="component" value="Unassembled WGS sequence"/>
</dbReference>
<keyword evidence="6" id="KW-0732">Signal</keyword>
<dbReference type="InterPro" id="IPR029045">
    <property type="entry name" value="ClpP/crotonase-like_dom_sf"/>
</dbReference>
<evidence type="ECO:0000256" key="2">
    <source>
        <dbReference type="ARBA" id="ARBA00022670"/>
    </source>
</evidence>
<dbReference type="PROSITE" id="PS50106">
    <property type="entry name" value="PDZ"/>
    <property type="match status" value="1"/>
</dbReference>
<organism evidence="8 9">
    <name type="scientific">Desulfobaculum bizertense DSM 18034</name>
    <dbReference type="NCBI Taxonomy" id="1121442"/>
    <lineage>
        <taxon>Bacteria</taxon>
        <taxon>Pseudomonadati</taxon>
        <taxon>Thermodesulfobacteriota</taxon>
        <taxon>Desulfovibrionia</taxon>
        <taxon>Desulfovibrionales</taxon>
        <taxon>Desulfovibrionaceae</taxon>
        <taxon>Desulfobaculum</taxon>
    </lineage>
</organism>
<proteinExistence type="inferred from homology"/>
<gene>
    <name evidence="8" type="ORF">SAMN02745702_01827</name>
</gene>
<accession>A0A1T4W7K7</accession>
<evidence type="ECO:0000256" key="4">
    <source>
        <dbReference type="ARBA" id="ARBA00022825"/>
    </source>
</evidence>
<keyword evidence="2 5" id="KW-0645">Protease</keyword>
<feature type="signal peptide" evidence="6">
    <location>
        <begin position="1"/>
        <end position="27"/>
    </location>
</feature>
<dbReference type="FunFam" id="2.30.42.10:FF:000063">
    <property type="entry name" value="Peptidase, S41 family"/>
    <property type="match status" value="1"/>
</dbReference>
<name>A0A1T4W7K7_9BACT</name>
<evidence type="ECO:0000313" key="9">
    <source>
        <dbReference type="Proteomes" id="UP000189733"/>
    </source>
</evidence>
<dbReference type="InterPro" id="IPR004447">
    <property type="entry name" value="Peptidase_S41A"/>
</dbReference>